<comment type="caution">
    <text evidence="7">The sequence shown here is derived from an EMBL/GenBank/DDBJ whole genome shotgun (WGS) entry which is preliminary data.</text>
</comment>
<evidence type="ECO:0000313" key="8">
    <source>
        <dbReference type="Proteomes" id="UP001589683"/>
    </source>
</evidence>
<accession>A0ABV5JAI4</accession>
<dbReference type="EMBL" id="JBHMEA010000007">
    <property type="protein sequence ID" value="MFB9230467.1"/>
    <property type="molecule type" value="Genomic_DNA"/>
</dbReference>
<proteinExistence type="predicted"/>
<reference evidence="7 8" key="1">
    <citation type="submission" date="2024-09" db="EMBL/GenBank/DDBJ databases">
        <authorList>
            <person name="Sun Q."/>
            <person name="Mori K."/>
        </authorList>
    </citation>
    <scope>NUCLEOTIDE SEQUENCE [LARGE SCALE GENOMIC DNA]</scope>
    <source>
        <strain evidence="7 8">CECT 8726</strain>
    </source>
</reference>
<evidence type="ECO:0000313" key="7">
    <source>
        <dbReference type="EMBL" id="MFB9230467.1"/>
    </source>
</evidence>
<name>A0ABV5JAI4_9RHOB</name>
<dbReference type="InterPro" id="IPR036909">
    <property type="entry name" value="Cyt_c-like_dom_sf"/>
</dbReference>
<feature type="chain" id="PRO_5046240359" evidence="5">
    <location>
        <begin position="22"/>
        <end position="134"/>
    </location>
</feature>
<dbReference type="Gene3D" id="1.10.760.10">
    <property type="entry name" value="Cytochrome c-like domain"/>
    <property type="match status" value="1"/>
</dbReference>
<evidence type="ECO:0000256" key="1">
    <source>
        <dbReference type="ARBA" id="ARBA00022617"/>
    </source>
</evidence>
<evidence type="ECO:0000256" key="3">
    <source>
        <dbReference type="ARBA" id="ARBA00023004"/>
    </source>
</evidence>
<keyword evidence="3 4" id="KW-0408">Iron</keyword>
<evidence type="ECO:0000256" key="2">
    <source>
        <dbReference type="ARBA" id="ARBA00022723"/>
    </source>
</evidence>
<evidence type="ECO:0000256" key="4">
    <source>
        <dbReference type="PROSITE-ProRule" id="PRU00433"/>
    </source>
</evidence>
<dbReference type="PROSITE" id="PS51007">
    <property type="entry name" value="CYTC"/>
    <property type="match status" value="1"/>
</dbReference>
<sequence>MATGKYLTLLFAACLAGPAVAQDAEDGQALYLRHCVSCHGAEALGSGPMAPVLLVQPANLRQLAATNDGVFPTERVVARIDGRDPLVSHGSSMPVYGDFFEGDDTAVKTPAGQPILTSAPIADLLAYLETLQTE</sequence>
<feature type="signal peptide" evidence="5">
    <location>
        <begin position="1"/>
        <end position="21"/>
    </location>
</feature>
<evidence type="ECO:0000259" key="6">
    <source>
        <dbReference type="PROSITE" id="PS51007"/>
    </source>
</evidence>
<protein>
    <submittedName>
        <fullName evidence="7">C-type cytochrome</fullName>
    </submittedName>
</protein>
<keyword evidence="5" id="KW-0732">Signal</keyword>
<dbReference type="RefSeq" id="WP_247077628.1">
    <property type="nucleotide sequence ID" value="NZ_JAGFNU010000001.1"/>
</dbReference>
<evidence type="ECO:0000256" key="5">
    <source>
        <dbReference type="SAM" id="SignalP"/>
    </source>
</evidence>
<keyword evidence="1 4" id="KW-0349">Heme</keyword>
<dbReference type="SUPFAM" id="SSF46626">
    <property type="entry name" value="Cytochrome c"/>
    <property type="match status" value="1"/>
</dbReference>
<keyword evidence="2 4" id="KW-0479">Metal-binding</keyword>
<dbReference type="Proteomes" id="UP001589683">
    <property type="component" value="Unassembled WGS sequence"/>
</dbReference>
<keyword evidence="8" id="KW-1185">Reference proteome</keyword>
<feature type="domain" description="Cytochrome c" evidence="6">
    <location>
        <begin position="22"/>
        <end position="132"/>
    </location>
</feature>
<organism evidence="7 8">
    <name type="scientific">Pseudohalocynthiibacter aestuariivivens</name>
    <dbReference type="NCBI Taxonomy" id="1591409"/>
    <lineage>
        <taxon>Bacteria</taxon>
        <taxon>Pseudomonadati</taxon>
        <taxon>Pseudomonadota</taxon>
        <taxon>Alphaproteobacteria</taxon>
        <taxon>Rhodobacterales</taxon>
        <taxon>Paracoccaceae</taxon>
        <taxon>Pseudohalocynthiibacter</taxon>
    </lineage>
</organism>
<dbReference type="Pfam" id="PF00034">
    <property type="entry name" value="Cytochrom_C"/>
    <property type="match status" value="1"/>
</dbReference>
<gene>
    <name evidence="7" type="ORF">ACFFUT_01545</name>
</gene>
<dbReference type="InterPro" id="IPR009056">
    <property type="entry name" value="Cyt_c-like_dom"/>
</dbReference>